<dbReference type="GO" id="GO:0046872">
    <property type="term" value="F:metal ion binding"/>
    <property type="evidence" value="ECO:0007669"/>
    <property type="project" value="UniProtKB-KW"/>
</dbReference>
<evidence type="ECO:0000256" key="3">
    <source>
        <dbReference type="ARBA" id="ARBA00022723"/>
    </source>
</evidence>
<comment type="function">
    <text evidence="8">Catalyzes the reduction of hydroxylamine to form NH(3) and H(2)O.</text>
</comment>
<dbReference type="SUPFAM" id="SSF56821">
    <property type="entry name" value="Prismane protein-like"/>
    <property type="match status" value="1"/>
</dbReference>
<dbReference type="FunFam" id="3.40.50.2030:FF:000001">
    <property type="entry name" value="Hydroxylamine reductase"/>
    <property type="match status" value="1"/>
</dbReference>
<dbReference type="GO" id="GO:0004601">
    <property type="term" value="F:peroxidase activity"/>
    <property type="evidence" value="ECO:0007669"/>
    <property type="project" value="TreeGrafter"/>
</dbReference>
<feature type="binding site" evidence="8">
    <location>
        <position position="318"/>
    </location>
    <ligand>
        <name>hybrid [4Fe-2O-2S] cluster</name>
        <dbReference type="ChEBI" id="CHEBI:60519"/>
    </ligand>
</feature>
<dbReference type="GO" id="GO:0050418">
    <property type="term" value="F:hydroxylamine reductase activity"/>
    <property type="evidence" value="ECO:0007669"/>
    <property type="project" value="UniProtKB-UniRule"/>
</dbReference>
<feature type="binding site" evidence="8">
    <location>
        <position position="433"/>
    </location>
    <ligand>
        <name>hybrid [4Fe-2O-2S] cluster</name>
        <dbReference type="ChEBI" id="CHEBI:60519"/>
    </ligand>
</feature>
<keyword evidence="8" id="KW-0004">4Fe-4S</keyword>
<dbReference type="KEGG" id="uam:UABAM_06203"/>
<proteinExistence type="inferred from homology"/>
<keyword evidence="2 8" id="KW-0963">Cytoplasm</keyword>
<reference evidence="9 10" key="1">
    <citation type="submission" date="2019-08" db="EMBL/GenBank/DDBJ databases">
        <title>Complete genome sequence of Candidatus Uab amorphum.</title>
        <authorList>
            <person name="Shiratori T."/>
            <person name="Suzuki S."/>
            <person name="Kakizawa Y."/>
            <person name="Ishida K."/>
        </authorList>
    </citation>
    <scope>NUCLEOTIDE SEQUENCE [LARGE SCALE GENOMIC DNA]</scope>
    <source>
        <strain evidence="9 10">SRT547</strain>
    </source>
</reference>
<dbReference type="CDD" id="cd01914">
    <property type="entry name" value="HCP"/>
    <property type="match status" value="1"/>
</dbReference>
<comment type="subcellular location">
    <subcellularLocation>
        <location evidence="1 8">Cytoplasm</location>
    </subcellularLocation>
</comment>
<dbReference type="InterPro" id="IPR016100">
    <property type="entry name" value="Prismane_a-bundle"/>
</dbReference>
<dbReference type="InterPro" id="IPR011254">
    <property type="entry name" value="Prismane-like_sf"/>
</dbReference>
<dbReference type="InterPro" id="IPR010048">
    <property type="entry name" value="Hydroxylam_reduct"/>
</dbReference>
<dbReference type="AlphaFoldDB" id="A0A5S9F6K3"/>
<keyword evidence="3 8" id="KW-0479">Metal-binding</keyword>
<dbReference type="Gene3D" id="3.40.50.2030">
    <property type="match status" value="2"/>
</dbReference>
<feature type="binding site" evidence="8">
    <location>
        <position position="17"/>
    </location>
    <ligand>
        <name>[4Fe-4S] cluster</name>
        <dbReference type="ChEBI" id="CHEBI:49883"/>
    </ligand>
</feature>
<evidence type="ECO:0000256" key="5">
    <source>
        <dbReference type="ARBA" id="ARBA00023004"/>
    </source>
</evidence>
<dbReference type="PANTHER" id="PTHR30109:SF0">
    <property type="entry name" value="HYDROXYLAMINE REDUCTASE"/>
    <property type="match status" value="1"/>
</dbReference>
<feature type="binding site" evidence="8">
    <location>
        <position position="458"/>
    </location>
    <ligand>
        <name>hybrid [4Fe-2O-2S] cluster</name>
        <dbReference type="ChEBI" id="CHEBI:60519"/>
    </ligand>
</feature>
<dbReference type="HAMAP" id="MF_00069">
    <property type="entry name" value="Hydroxylam_reduct"/>
    <property type="match status" value="1"/>
</dbReference>
<dbReference type="InterPro" id="IPR016099">
    <property type="entry name" value="Prismane-like_a/b-sand"/>
</dbReference>
<keyword evidence="6 8" id="KW-0411">Iron-sulfur</keyword>
<name>A0A5S9F6K3_UABAM</name>
<keyword evidence="5 8" id="KW-0408">Iron</keyword>
<dbReference type="EMBL" id="AP019860">
    <property type="protein sequence ID" value="BBM87788.1"/>
    <property type="molecule type" value="Genomic_DNA"/>
</dbReference>
<protein>
    <recommendedName>
        <fullName evidence="8">Hydroxylamine reductase</fullName>
        <ecNumber evidence="8">1.7.99.1</ecNumber>
    </recommendedName>
    <alternativeName>
        <fullName evidence="8">Hybrid-cluster protein</fullName>
        <shortName evidence="8">HCP</shortName>
    </alternativeName>
    <alternativeName>
        <fullName evidence="8">Prismane protein</fullName>
    </alternativeName>
</protein>
<dbReference type="GO" id="GO:0005737">
    <property type="term" value="C:cytoplasm"/>
    <property type="evidence" value="ECO:0007669"/>
    <property type="project" value="UniProtKB-SubCell"/>
</dbReference>
<dbReference type="NCBIfam" id="NF003658">
    <property type="entry name" value="PRK05290.1"/>
    <property type="match status" value="1"/>
</dbReference>
<evidence type="ECO:0000313" key="10">
    <source>
        <dbReference type="Proteomes" id="UP000326354"/>
    </source>
</evidence>
<dbReference type="FunFam" id="1.20.1270.20:FF:000001">
    <property type="entry name" value="Hydroxylamine reductase"/>
    <property type="match status" value="1"/>
</dbReference>
<comment type="catalytic activity">
    <reaction evidence="7 8">
        <text>A + NH4(+) + H2O = hydroxylamine + AH2 + H(+)</text>
        <dbReference type="Rhea" id="RHEA:22052"/>
        <dbReference type="ChEBI" id="CHEBI:13193"/>
        <dbReference type="ChEBI" id="CHEBI:15377"/>
        <dbReference type="ChEBI" id="CHEBI:15378"/>
        <dbReference type="ChEBI" id="CHEBI:15429"/>
        <dbReference type="ChEBI" id="CHEBI:17499"/>
        <dbReference type="ChEBI" id="CHEBI:28938"/>
        <dbReference type="EC" id="1.7.99.1"/>
    </reaction>
</comment>
<dbReference type="PIRSF" id="PIRSF000076">
    <property type="entry name" value="HCP"/>
    <property type="match status" value="1"/>
</dbReference>
<sequence>MSMFCYQCEQTSHNTGCTNFGVCGKDPDVAALQDLIVYASSGLAMYGHRLRKLGVDTPEINNLIMESLFATVTNVNFDPKRLAAMIKKQHLELQNARNTYLQTCQQQQATPENLGGPATWQMADSIDGLIEQGIQASVRLQIQKHGADIAGLKELIMYGLKGTVAYAHHAKILGAEDQQVYDKVLEIMDFLTNEEFAVDELLANALAVGEINYKVLELLDRGHIQNFGKPEPTEVRIHPVKGKAILVSGHDLKDLLELLKQTEGKGVNVYTHGEMLPAHSYPELKKFSHLVGNFGGAWMEQRKEFAEFPGSILMTTNCIQKPKESYQGRLFTSGVVGWPGVQHVENRDFAALIDSALALPGFTEDSTDEKILVGFGHDTVMGVADKVVEAIQGGHLRHLFLIGGCDGAESVRNYYTDFAEEVPEDCAILTLGCGKYRFNKLQFGDIGGIPRLLDMGQCNDAYSAIQVAVALAQVFKTDVNKLPLSLIISWFEQKAVCILLTLLYLGIQDIRIGPALPAFITPNVLKVLQEKYNLMGIGNASQDLQTILS</sequence>
<evidence type="ECO:0000256" key="6">
    <source>
        <dbReference type="ARBA" id="ARBA00023014"/>
    </source>
</evidence>
<feature type="binding site" evidence="8">
    <location>
        <position position="250"/>
    </location>
    <ligand>
        <name>hybrid [4Fe-2O-2S] cluster</name>
        <dbReference type="ChEBI" id="CHEBI:60519"/>
    </ligand>
</feature>
<comment type="cofactor">
    <cofactor evidence="8">
        <name>hybrid [4Fe-2O-2S] cluster</name>
        <dbReference type="ChEBI" id="CHEBI:60519"/>
    </cofactor>
    <text evidence="8">Binds 1 hybrid [4Fe-2O-2S] cluster.</text>
</comment>
<comment type="cofactor">
    <cofactor evidence="8">
        <name>[4Fe-4S] cluster</name>
        <dbReference type="ChEBI" id="CHEBI:49883"/>
    </cofactor>
    <text evidence="8">Binds 1 [4Fe-4S] cluster.</text>
</comment>
<dbReference type="Gene3D" id="1.20.1270.20">
    <property type="match status" value="2"/>
</dbReference>
<gene>
    <name evidence="8" type="primary">hcp</name>
    <name evidence="9" type="ORF">UABAM_06203</name>
</gene>
<evidence type="ECO:0000256" key="8">
    <source>
        <dbReference type="HAMAP-Rule" id="MF_00069"/>
    </source>
</evidence>
<evidence type="ECO:0000313" key="9">
    <source>
        <dbReference type="EMBL" id="BBM87788.1"/>
    </source>
</evidence>
<dbReference type="InterPro" id="IPR004137">
    <property type="entry name" value="HCP/CODH"/>
</dbReference>
<dbReference type="Pfam" id="PF03063">
    <property type="entry name" value="Prismane"/>
    <property type="match status" value="1"/>
</dbReference>
<comment type="similarity">
    <text evidence="8">Belongs to the HCP family.</text>
</comment>
<evidence type="ECO:0000256" key="2">
    <source>
        <dbReference type="ARBA" id="ARBA00022490"/>
    </source>
</evidence>
<evidence type="ECO:0000256" key="7">
    <source>
        <dbReference type="ARBA" id="ARBA00051350"/>
    </source>
</evidence>
<feature type="binding site" evidence="8">
    <location>
        <position position="494"/>
    </location>
    <ligand>
        <name>hybrid [4Fe-2O-2S] cluster</name>
        <dbReference type="ChEBI" id="CHEBI:60519"/>
    </ligand>
</feature>
<accession>A0A5S9F6K3</accession>
<feature type="binding site" evidence="8">
    <location>
        <position position="5"/>
    </location>
    <ligand>
        <name>[4Fe-4S] cluster</name>
        <dbReference type="ChEBI" id="CHEBI:49883"/>
    </ligand>
</feature>
<dbReference type="FunFam" id="3.40.50.2030:FF:000002">
    <property type="entry name" value="Hydroxylamine reductase"/>
    <property type="match status" value="1"/>
</dbReference>
<dbReference type="GO" id="GO:0042542">
    <property type="term" value="P:response to hydrogen peroxide"/>
    <property type="evidence" value="ECO:0007669"/>
    <property type="project" value="TreeGrafter"/>
</dbReference>
<feature type="binding site" evidence="8">
    <location>
        <position position="492"/>
    </location>
    <ligand>
        <name>hybrid [4Fe-2O-2S] cluster</name>
        <dbReference type="ChEBI" id="CHEBI:60519"/>
    </ligand>
</feature>
<feature type="binding site" evidence="8">
    <location>
        <position position="23"/>
    </location>
    <ligand>
        <name>[4Fe-4S] cluster</name>
        <dbReference type="ChEBI" id="CHEBI:49883"/>
    </ligand>
</feature>
<dbReference type="EC" id="1.7.99.1" evidence="8"/>
<keyword evidence="10" id="KW-1185">Reference proteome</keyword>
<evidence type="ECO:0000256" key="1">
    <source>
        <dbReference type="ARBA" id="ARBA00004496"/>
    </source>
</evidence>
<dbReference type="PANTHER" id="PTHR30109">
    <property type="entry name" value="HYDROXYLAMINE REDUCTASE"/>
    <property type="match status" value="1"/>
</dbReference>
<organism evidence="9 10">
    <name type="scientific">Uabimicrobium amorphum</name>
    <dbReference type="NCBI Taxonomy" id="2596890"/>
    <lineage>
        <taxon>Bacteria</taxon>
        <taxon>Pseudomonadati</taxon>
        <taxon>Planctomycetota</taxon>
        <taxon>Candidatus Uabimicrobiia</taxon>
        <taxon>Candidatus Uabimicrobiales</taxon>
        <taxon>Candidatus Uabimicrobiaceae</taxon>
        <taxon>Candidatus Uabimicrobium</taxon>
    </lineage>
</organism>
<dbReference type="Proteomes" id="UP000326354">
    <property type="component" value="Chromosome"/>
</dbReference>
<feature type="modified residue" description="Cysteine persulfide" evidence="8">
    <location>
        <position position="405"/>
    </location>
</feature>
<dbReference type="NCBIfam" id="TIGR01703">
    <property type="entry name" value="hybrid_clust"/>
    <property type="match status" value="1"/>
</dbReference>
<feature type="binding site" evidence="8">
    <location>
        <position position="8"/>
    </location>
    <ligand>
        <name>[4Fe-4S] cluster</name>
        <dbReference type="ChEBI" id="CHEBI:49883"/>
    </ligand>
</feature>
<feature type="binding site" description="via persulfide group" evidence="8">
    <location>
        <position position="405"/>
    </location>
    <ligand>
        <name>hybrid [4Fe-2O-2S] cluster</name>
        <dbReference type="ChEBI" id="CHEBI:60519"/>
    </ligand>
</feature>
<keyword evidence="4 8" id="KW-0560">Oxidoreductase</keyword>
<dbReference type="GO" id="GO:0051539">
    <property type="term" value="F:4 iron, 4 sulfur cluster binding"/>
    <property type="evidence" value="ECO:0007669"/>
    <property type="project" value="UniProtKB-KW"/>
</dbReference>
<feature type="binding site" evidence="8">
    <location>
        <position position="274"/>
    </location>
    <ligand>
        <name>hybrid [4Fe-2O-2S] cluster</name>
        <dbReference type="ChEBI" id="CHEBI:60519"/>
    </ligand>
</feature>
<evidence type="ECO:0000256" key="4">
    <source>
        <dbReference type="ARBA" id="ARBA00023002"/>
    </source>
</evidence>